<dbReference type="Pfam" id="PF01256">
    <property type="entry name" value="Carb_kinase"/>
    <property type="match status" value="1"/>
</dbReference>
<comment type="catalytic activity">
    <reaction evidence="15 17 19">
        <text>(6S)-NADHX + ADP = AMP + phosphate + NADH + H(+)</text>
        <dbReference type="Rhea" id="RHEA:32223"/>
        <dbReference type="ChEBI" id="CHEBI:15378"/>
        <dbReference type="ChEBI" id="CHEBI:43474"/>
        <dbReference type="ChEBI" id="CHEBI:57945"/>
        <dbReference type="ChEBI" id="CHEBI:64074"/>
        <dbReference type="ChEBI" id="CHEBI:456215"/>
        <dbReference type="ChEBI" id="CHEBI:456216"/>
        <dbReference type="EC" id="4.2.1.136"/>
    </reaction>
</comment>
<dbReference type="PROSITE" id="PS51385">
    <property type="entry name" value="YJEF_N"/>
    <property type="match status" value="1"/>
</dbReference>
<comment type="similarity">
    <text evidence="17">Belongs to the NnrD/CARKD family.</text>
</comment>
<evidence type="ECO:0000259" key="20">
    <source>
        <dbReference type="PROSITE" id="PS51383"/>
    </source>
</evidence>
<dbReference type="EC" id="5.1.99.6" evidence="19"/>
<evidence type="ECO:0000256" key="7">
    <source>
        <dbReference type="ARBA" id="ARBA00022840"/>
    </source>
</evidence>
<reference evidence="22 23" key="1">
    <citation type="submission" date="2016-10" db="EMBL/GenBank/DDBJ databases">
        <authorList>
            <person name="de Groot N.N."/>
        </authorList>
    </citation>
    <scope>NUCLEOTIDE SEQUENCE [LARGE SCALE GENOMIC DNA]</scope>
    <source>
        <strain evidence="22 23">DSM 6793</strain>
    </source>
</reference>
<evidence type="ECO:0000256" key="12">
    <source>
        <dbReference type="ARBA" id="ARBA00023239"/>
    </source>
</evidence>
<dbReference type="NCBIfam" id="TIGR00196">
    <property type="entry name" value="yjeF_cterm"/>
    <property type="match status" value="1"/>
</dbReference>
<feature type="binding site" evidence="18">
    <location>
        <position position="157"/>
    </location>
    <ligand>
        <name>(6S)-NADPHX</name>
        <dbReference type="ChEBI" id="CHEBI:64076"/>
    </ligand>
</feature>
<gene>
    <name evidence="17" type="primary">nnrD</name>
    <name evidence="18" type="synonym">nnrE</name>
    <name evidence="22" type="ORF">SAMN05421780_11263</name>
</gene>
<dbReference type="GO" id="GO:0046496">
    <property type="term" value="P:nicotinamide nucleotide metabolic process"/>
    <property type="evidence" value="ECO:0007669"/>
    <property type="project" value="UniProtKB-UniRule"/>
</dbReference>
<dbReference type="GO" id="GO:0052855">
    <property type="term" value="F:ADP-dependent NAD(P)H-hydrate dehydratase activity"/>
    <property type="evidence" value="ECO:0007669"/>
    <property type="project" value="UniProtKB-UniRule"/>
</dbReference>
<evidence type="ECO:0000256" key="18">
    <source>
        <dbReference type="HAMAP-Rule" id="MF_01966"/>
    </source>
</evidence>
<dbReference type="InterPro" id="IPR004443">
    <property type="entry name" value="YjeF_N_dom"/>
</dbReference>
<comment type="function">
    <text evidence="17">Catalyzes the dehydration of the S-form of NAD(P)HX at the expense of ADP, which is converted to AMP. Together with NAD(P)HX epimerase, which catalyzes the epimerization of the S- and R-forms, the enzyme allows the repair of both epimers of NAD(P)HX, a damaged form of NAD(P)H that is a result of enzymatic or heat-dependent hydration.</text>
</comment>
<dbReference type="InterPro" id="IPR017953">
    <property type="entry name" value="Carbohydrate_kinase_pred_CS"/>
</dbReference>
<keyword evidence="10 17" id="KW-0520">NAD</keyword>
<feature type="binding site" evidence="18">
    <location>
        <position position="58"/>
    </location>
    <ligand>
        <name>K(+)</name>
        <dbReference type="ChEBI" id="CHEBI:29103"/>
    </ligand>
</feature>
<keyword evidence="23" id="KW-1185">Reference proteome</keyword>
<comment type="similarity">
    <text evidence="4 19">In the C-terminal section; belongs to the NnrD/CARKD family.</text>
</comment>
<comment type="function">
    <text evidence="18">Catalyzes the epimerization of the S- and R-forms of NAD(P)HX, a damaged form of NAD(P)H that is a result of enzymatic or heat-dependent hydration. This is a prerequisite for the S-specific NAD(P)H-hydrate dehydratase to allow the repair of both epimers of NAD(P)HX.</text>
</comment>
<proteinExistence type="inferred from homology"/>
<name>A0A1I1NF01_9BACT</name>
<feature type="binding site" evidence="17">
    <location>
        <begin position="411"/>
        <end position="415"/>
    </location>
    <ligand>
        <name>AMP</name>
        <dbReference type="ChEBI" id="CHEBI:456215"/>
    </ligand>
</feature>
<comment type="catalytic activity">
    <reaction evidence="2 18 19">
        <text>(6R)-NADPHX = (6S)-NADPHX</text>
        <dbReference type="Rhea" id="RHEA:32227"/>
        <dbReference type="ChEBI" id="CHEBI:64076"/>
        <dbReference type="ChEBI" id="CHEBI:64077"/>
        <dbReference type="EC" id="5.1.99.6"/>
    </reaction>
</comment>
<dbReference type="Gene3D" id="3.40.50.10260">
    <property type="entry name" value="YjeF N-terminal domain"/>
    <property type="match status" value="1"/>
</dbReference>
<dbReference type="CDD" id="cd01171">
    <property type="entry name" value="YXKO-related"/>
    <property type="match status" value="1"/>
</dbReference>
<keyword evidence="13" id="KW-0511">Multifunctional enzyme</keyword>
<evidence type="ECO:0000256" key="14">
    <source>
        <dbReference type="ARBA" id="ARBA00025153"/>
    </source>
</evidence>
<feature type="domain" description="YjeF N-terminal" evidence="21">
    <location>
        <begin position="9"/>
        <end position="216"/>
    </location>
</feature>
<evidence type="ECO:0000256" key="1">
    <source>
        <dbReference type="ARBA" id="ARBA00000013"/>
    </source>
</evidence>
<feature type="binding site" evidence="18">
    <location>
        <position position="160"/>
    </location>
    <ligand>
        <name>K(+)</name>
        <dbReference type="ChEBI" id="CHEBI:29103"/>
    </ligand>
</feature>
<keyword evidence="8 17" id="KW-0521">NADP</keyword>
<comment type="subunit">
    <text evidence="17">Homotetramer.</text>
</comment>
<dbReference type="InterPro" id="IPR030677">
    <property type="entry name" value="Nnr"/>
</dbReference>
<comment type="cofactor">
    <cofactor evidence="18 19">
        <name>K(+)</name>
        <dbReference type="ChEBI" id="CHEBI:29103"/>
    </cofactor>
    <text evidence="18 19">Binds 1 potassium ion per subunit.</text>
</comment>
<feature type="binding site" evidence="18">
    <location>
        <begin position="57"/>
        <end position="61"/>
    </location>
    <ligand>
        <name>(6S)-NADPHX</name>
        <dbReference type="ChEBI" id="CHEBI:64076"/>
    </ligand>
</feature>
<keyword evidence="5 18" id="KW-0479">Metal-binding</keyword>
<keyword evidence="7 17" id="KW-0067">ATP-binding</keyword>
<sequence length="510" mass="54415">MKILSAAQIRLADQYTIAHEPISSLALMERAATQCTQWLTARLRPHTPVWVFAGTGNNGGDGLAIARQLHGQGYATAVFVLGAAKYSADCAANLTQYEALGLSINYLHHISDFPPIPPNVLVVDALFGSGLNRPCDGLAAALIEHLNASRANIVAIDLPSGLFCEDNSQNIDENIIAAGHTLSLHLPKLALLLPDYQHKIGQMHVLPIGLNEDFIKNQHTDYQFITLADCAAMYRPRQQFGHKGTYGHALVVAGSRGKMGAAVLATRASLRAGAGLVSVLTAECGYTILQTTAPEAMTLLNEGENYLQGKIPELTAYQAIGVGCGIGTETETAMFLGEILGNYQRPMVIDADALNVLATRPDWHGLIPAQSILTPHPKEFSRWAGRWDNDTHKLQLLNDLSKKLQCHIVLKGAYTAIAHPNGQVTFNSTGNAGMATGGSGDTLTGILTALLAQGYTPETASILGVWLHGFAGDCAAAHYGQEALIASDLAEFLGEGFKALGKEKQQNSLL</sequence>
<evidence type="ECO:0000256" key="5">
    <source>
        <dbReference type="ARBA" id="ARBA00022723"/>
    </source>
</evidence>
<dbReference type="InterPro" id="IPR036652">
    <property type="entry name" value="YjeF_N_dom_sf"/>
</dbReference>
<comment type="similarity">
    <text evidence="18">Belongs to the NnrE/AIBP family.</text>
</comment>
<dbReference type="STRING" id="927664.SAMN05421780_11263"/>
<dbReference type="InterPro" id="IPR000631">
    <property type="entry name" value="CARKD"/>
</dbReference>
<evidence type="ECO:0000256" key="11">
    <source>
        <dbReference type="ARBA" id="ARBA00023235"/>
    </source>
</evidence>
<dbReference type="HAMAP" id="MF_01966">
    <property type="entry name" value="NADHX_epimerase"/>
    <property type="match status" value="1"/>
</dbReference>
<evidence type="ECO:0000256" key="2">
    <source>
        <dbReference type="ARBA" id="ARBA00000909"/>
    </source>
</evidence>
<dbReference type="Gene3D" id="3.40.1190.20">
    <property type="match status" value="1"/>
</dbReference>
<dbReference type="PANTHER" id="PTHR12592:SF0">
    <property type="entry name" value="ATP-DEPENDENT (S)-NAD(P)H-HYDRATE DEHYDRATASE"/>
    <property type="match status" value="1"/>
</dbReference>
<keyword evidence="9 18" id="KW-0630">Potassium</keyword>
<evidence type="ECO:0000313" key="23">
    <source>
        <dbReference type="Proteomes" id="UP000199514"/>
    </source>
</evidence>
<evidence type="ECO:0000259" key="21">
    <source>
        <dbReference type="PROSITE" id="PS51385"/>
    </source>
</evidence>
<dbReference type="RefSeq" id="WP_091516154.1">
    <property type="nucleotide sequence ID" value="NZ_FOLE01000012.1"/>
</dbReference>
<feature type="binding site" evidence="18">
    <location>
        <position position="124"/>
    </location>
    <ligand>
        <name>K(+)</name>
        <dbReference type="ChEBI" id="CHEBI:29103"/>
    </ligand>
</feature>
<dbReference type="HAMAP" id="MF_01965">
    <property type="entry name" value="NADHX_dehydratase"/>
    <property type="match status" value="1"/>
</dbReference>
<feature type="binding site" evidence="17">
    <location>
        <position position="261"/>
    </location>
    <ligand>
        <name>(6S)-NADPHX</name>
        <dbReference type="ChEBI" id="CHEBI:64076"/>
    </ligand>
</feature>
<feature type="binding site" evidence="17">
    <location>
        <position position="376"/>
    </location>
    <ligand>
        <name>(6S)-NADPHX</name>
        <dbReference type="ChEBI" id="CHEBI:64076"/>
    </ligand>
</feature>
<comment type="catalytic activity">
    <reaction evidence="1 18 19">
        <text>(6R)-NADHX = (6S)-NADHX</text>
        <dbReference type="Rhea" id="RHEA:32215"/>
        <dbReference type="ChEBI" id="CHEBI:64074"/>
        <dbReference type="ChEBI" id="CHEBI:64075"/>
        <dbReference type="EC" id="5.1.99.6"/>
    </reaction>
</comment>
<dbReference type="Pfam" id="PF03853">
    <property type="entry name" value="YjeF_N"/>
    <property type="match status" value="1"/>
</dbReference>
<accession>A0A1I1NF01</accession>
<dbReference type="PANTHER" id="PTHR12592">
    <property type="entry name" value="ATP-DEPENDENT (S)-NAD(P)H-HYDRATE DEHYDRATASE FAMILY MEMBER"/>
    <property type="match status" value="1"/>
</dbReference>
<dbReference type="PROSITE" id="PS51383">
    <property type="entry name" value="YJEF_C_3"/>
    <property type="match status" value="1"/>
</dbReference>
<keyword evidence="12 17" id="KW-0456">Lyase</keyword>
<dbReference type="AlphaFoldDB" id="A0A1I1NF01"/>
<dbReference type="PIRSF" id="PIRSF017184">
    <property type="entry name" value="Nnr"/>
    <property type="match status" value="1"/>
</dbReference>
<evidence type="ECO:0000256" key="3">
    <source>
        <dbReference type="ARBA" id="ARBA00006001"/>
    </source>
</evidence>
<dbReference type="PROSITE" id="PS01050">
    <property type="entry name" value="YJEF_C_2"/>
    <property type="match status" value="1"/>
</dbReference>
<keyword evidence="6 17" id="KW-0547">Nucleotide-binding</keyword>
<keyword evidence="11 18" id="KW-0413">Isomerase</keyword>
<comment type="caution">
    <text evidence="18">Lacks conserved residue(s) required for the propagation of feature annotation.</text>
</comment>
<evidence type="ECO:0000256" key="8">
    <source>
        <dbReference type="ARBA" id="ARBA00022857"/>
    </source>
</evidence>
<protein>
    <recommendedName>
        <fullName evidence="19">Bifunctional NAD(P)H-hydrate repair enzyme</fullName>
    </recommendedName>
    <alternativeName>
        <fullName evidence="19">Nicotinamide nucleotide repair protein</fullName>
    </alternativeName>
    <domain>
        <recommendedName>
            <fullName evidence="19">ADP-dependent (S)-NAD(P)H-hydrate dehydratase</fullName>
            <ecNumber evidence="19">4.2.1.136</ecNumber>
        </recommendedName>
        <alternativeName>
            <fullName evidence="19">ADP-dependent NAD(P)HX dehydratase</fullName>
        </alternativeName>
    </domain>
    <domain>
        <recommendedName>
            <fullName evidence="19">NAD(P)H-hydrate epimerase</fullName>
            <ecNumber evidence="19">5.1.99.6</ecNumber>
        </recommendedName>
    </domain>
</protein>
<evidence type="ECO:0000256" key="4">
    <source>
        <dbReference type="ARBA" id="ARBA00009524"/>
    </source>
</evidence>
<evidence type="ECO:0000256" key="13">
    <source>
        <dbReference type="ARBA" id="ARBA00023268"/>
    </source>
</evidence>
<dbReference type="EC" id="4.2.1.136" evidence="19"/>
<evidence type="ECO:0000313" key="22">
    <source>
        <dbReference type="EMBL" id="SFC92300.1"/>
    </source>
</evidence>
<comment type="cofactor">
    <cofactor evidence="17">
        <name>Mg(2+)</name>
        <dbReference type="ChEBI" id="CHEBI:18420"/>
    </cofactor>
</comment>
<dbReference type="Proteomes" id="UP000199514">
    <property type="component" value="Unassembled WGS sequence"/>
</dbReference>
<feature type="binding site" evidence="17">
    <location>
        <position position="441"/>
    </location>
    <ligand>
        <name>(6S)-NADPHX</name>
        <dbReference type="ChEBI" id="CHEBI:64076"/>
    </ligand>
</feature>
<dbReference type="GO" id="GO:0046872">
    <property type="term" value="F:metal ion binding"/>
    <property type="evidence" value="ECO:0007669"/>
    <property type="project" value="UniProtKB-UniRule"/>
</dbReference>
<comment type="catalytic activity">
    <reaction evidence="16 17 19">
        <text>(6S)-NADPHX + ADP = AMP + phosphate + NADPH + H(+)</text>
        <dbReference type="Rhea" id="RHEA:32235"/>
        <dbReference type="ChEBI" id="CHEBI:15378"/>
        <dbReference type="ChEBI" id="CHEBI:43474"/>
        <dbReference type="ChEBI" id="CHEBI:57783"/>
        <dbReference type="ChEBI" id="CHEBI:64076"/>
        <dbReference type="ChEBI" id="CHEBI:456215"/>
        <dbReference type="ChEBI" id="CHEBI:456216"/>
        <dbReference type="EC" id="4.2.1.136"/>
    </reaction>
</comment>
<evidence type="ECO:0000256" key="10">
    <source>
        <dbReference type="ARBA" id="ARBA00023027"/>
    </source>
</evidence>
<feature type="binding site" evidence="17">
    <location>
        <position position="440"/>
    </location>
    <ligand>
        <name>AMP</name>
        <dbReference type="ChEBI" id="CHEBI:456215"/>
    </ligand>
</feature>
<dbReference type="InterPro" id="IPR029056">
    <property type="entry name" value="Ribokinase-like"/>
</dbReference>
<feature type="binding site" evidence="18">
    <location>
        <begin position="128"/>
        <end position="134"/>
    </location>
    <ligand>
        <name>(6S)-NADPHX</name>
        <dbReference type="ChEBI" id="CHEBI:64076"/>
    </ligand>
</feature>
<evidence type="ECO:0000256" key="9">
    <source>
        <dbReference type="ARBA" id="ARBA00022958"/>
    </source>
</evidence>
<dbReference type="GO" id="GO:0110051">
    <property type="term" value="P:metabolite repair"/>
    <property type="evidence" value="ECO:0007669"/>
    <property type="project" value="TreeGrafter"/>
</dbReference>
<evidence type="ECO:0000256" key="16">
    <source>
        <dbReference type="ARBA" id="ARBA00049209"/>
    </source>
</evidence>
<dbReference type="SUPFAM" id="SSF64153">
    <property type="entry name" value="YjeF N-terminal domain-like"/>
    <property type="match status" value="1"/>
</dbReference>
<organism evidence="22 23">
    <name type="scientific">Flexibacter flexilis DSM 6793</name>
    <dbReference type="NCBI Taxonomy" id="927664"/>
    <lineage>
        <taxon>Bacteria</taxon>
        <taxon>Pseudomonadati</taxon>
        <taxon>Bacteroidota</taxon>
        <taxon>Cytophagia</taxon>
        <taxon>Cytophagales</taxon>
        <taxon>Flexibacteraceae</taxon>
        <taxon>Flexibacter</taxon>
    </lineage>
</organism>
<feature type="binding site" evidence="17">
    <location>
        <position position="325"/>
    </location>
    <ligand>
        <name>(6S)-NADPHX</name>
        <dbReference type="ChEBI" id="CHEBI:64076"/>
    </ligand>
</feature>
<dbReference type="NCBIfam" id="TIGR00197">
    <property type="entry name" value="yjeF_nterm"/>
    <property type="match status" value="1"/>
</dbReference>
<dbReference type="EMBL" id="FOLE01000012">
    <property type="protein sequence ID" value="SFC92300.1"/>
    <property type="molecule type" value="Genomic_DNA"/>
</dbReference>
<feature type="domain" description="YjeF C-terminal" evidence="20">
    <location>
        <begin position="226"/>
        <end position="500"/>
    </location>
</feature>
<evidence type="ECO:0000256" key="15">
    <source>
        <dbReference type="ARBA" id="ARBA00048238"/>
    </source>
</evidence>
<dbReference type="GO" id="GO:0052856">
    <property type="term" value="F:NAD(P)HX epimerase activity"/>
    <property type="evidence" value="ECO:0007669"/>
    <property type="project" value="UniProtKB-UniRule"/>
</dbReference>
<comment type="function">
    <text evidence="14 19">Bifunctional enzyme that catalyzes the epimerization of the S- and R-forms of NAD(P)HX and the dehydration of the S-form of NAD(P)HX at the expense of ADP, which is converted to AMP. This allows the repair of both epimers of NAD(P)HX, a damaged form of NAD(P)H that is a result of enzymatic or heat-dependent hydration.</text>
</comment>
<evidence type="ECO:0000256" key="17">
    <source>
        <dbReference type="HAMAP-Rule" id="MF_01965"/>
    </source>
</evidence>
<evidence type="ECO:0000256" key="19">
    <source>
        <dbReference type="PIRNR" id="PIRNR017184"/>
    </source>
</evidence>
<dbReference type="SUPFAM" id="SSF53613">
    <property type="entry name" value="Ribokinase-like"/>
    <property type="match status" value="1"/>
</dbReference>
<dbReference type="OrthoDB" id="9806925at2"/>
<dbReference type="GO" id="GO:0005524">
    <property type="term" value="F:ATP binding"/>
    <property type="evidence" value="ECO:0007669"/>
    <property type="project" value="UniProtKB-UniRule"/>
</dbReference>
<comment type="similarity">
    <text evidence="3 19">In the N-terminal section; belongs to the NnrE/AIBP family.</text>
</comment>
<evidence type="ECO:0000256" key="6">
    <source>
        <dbReference type="ARBA" id="ARBA00022741"/>
    </source>
</evidence>